<dbReference type="EMBL" id="SOML01000012">
    <property type="protein sequence ID" value="TFD93761.1"/>
    <property type="molecule type" value="Genomic_DNA"/>
</dbReference>
<dbReference type="OrthoDB" id="1372329at2"/>
<dbReference type="RefSeq" id="WP_134437261.1">
    <property type="nucleotide sequence ID" value="NZ_SOML01000012.1"/>
</dbReference>
<dbReference type="AlphaFoldDB" id="A0A4Y8KX10"/>
<dbReference type="PRINTS" id="PR00032">
    <property type="entry name" value="HTHARAC"/>
</dbReference>
<dbReference type="InterPro" id="IPR018060">
    <property type="entry name" value="HTH_AraC"/>
</dbReference>
<comment type="caution">
    <text evidence="5">The sequence shown here is derived from an EMBL/GenBank/DDBJ whole genome shotgun (WGS) entry which is preliminary data.</text>
</comment>
<dbReference type="GO" id="GO:0003700">
    <property type="term" value="F:DNA-binding transcription factor activity"/>
    <property type="evidence" value="ECO:0007669"/>
    <property type="project" value="InterPro"/>
</dbReference>
<evidence type="ECO:0000256" key="2">
    <source>
        <dbReference type="ARBA" id="ARBA00023125"/>
    </source>
</evidence>
<reference evidence="5 6" key="1">
    <citation type="submission" date="2019-03" db="EMBL/GenBank/DDBJ databases">
        <title>San Antonio Military Medical Center submission to MRSN (WRAIR), pending publication.</title>
        <authorList>
            <person name="Blyth D.M."/>
            <person name="Mccarthy S.L."/>
            <person name="Schall S.E."/>
            <person name="Stam J.A."/>
            <person name="Ong A.C."/>
            <person name="Mcgann P.T."/>
        </authorList>
    </citation>
    <scope>NUCLEOTIDE SEQUENCE [LARGE SCALE GENOMIC DNA]</scope>
    <source>
        <strain evidence="5 6">MRSN571793</strain>
    </source>
</reference>
<accession>A0A4Y8KX10</accession>
<evidence type="ECO:0000256" key="1">
    <source>
        <dbReference type="ARBA" id="ARBA00023015"/>
    </source>
</evidence>
<dbReference type="STRING" id="1121485.GCA_000426485_02826"/>
<keyword evidence="1" id="KW-0805">Transcription regulation</keyword>
<dbReference type="InterPro" id="IPR009057">
    <property type="entry name" value="Homeodomain-like_sf"/>
</dbReference>
<gene>
    <name evidence="5" type="ORF">E2605_16545</name>
</gene>
<dbReference type="PROSITE" id="PS01124">
    <property type="entry name" value="HTH_ARAC_FAMILY_2"/>
    <property type="match status" value="1"/>
</dbReference>
<keyword evidence="3" id="KW-0804">Transcription</keyword>
<organism evidence="5 6">
    <name type="scientific">Dysgonomonas capnocytophagoides</name>
    <dbReference type="NCBI Taxonomy" id="45254"/>
    <lineage>
        <taxon>Bacteria</taxon>
        <taxon>Pseudomonadati</taxon>
        <taxon>Bacteroidota</taxon>
        <taxon>Bacteroidia</taxon>
        <taxon>Bacteroidales</taxon>
        <taxon>Dysgonomonadaceae</taxon>
        <taxon>Dysgonomonas</taxon>
    </lineage>
</organism>
<dbReference type="GO" id="GO:0043565">
    <property type="term" value="F:sequence-specific DNA binding"/>
    <property type="evidence" value="ECO:0007669"/>
    <property type="project" value="InterPro"/>
</dbReference>
<dbReference type="SUPFAM" id="SSF46689">
    <property type="entry name" value="Homeodomain-like"/>
    <property type="match status" value="1"/>
</dbReference>
<proteinExistence type="predicted"/>
<name>A0A4Y8KX10_9BACT</name>
<evidence type="ECO:0000256" key="3">
    <source>
        <dbReference type="ARBA" id="ARBA00023163"/>
    </source>
</evidence>
<keyword evidence="6" id="KW-1185">Reference proteome</keyword>
<evidence type="ECO:0000259" key="4">
    <source>
        <dbReference type="PROSITE" id="PS01124"/>
    </source>
</evidence>
<dbReference type="InterPro" id="IPR020449">
    <property type="entry name" value="Tscrpt_reg_AraC-type_HTH"/>
</dbReference>
<dbReference type="SMART" id="SM00342">
    <property type="entry name" value="HTH_ARAC"/>
    <property type="match status" value="1"/>
</dbReference>
<feature type="domain" description="HTH araC/xylS-type" evidence="4">
    <location>
        <begin position="198"/>
        <end position="296"/>
    </location>
</feature>
<dbReference type="Pfam" id="PF12833">
    <property type="entry name" value="HTH_18"/>
    <property type="match status" value="1"/>
</dbReference>
<evidence type="ECO:0000313" key="6">
    <source>
        <dbReference type="Proteomes" id="UP000297861"/>
    </source>
</evidence>
<dbReference type="Gene3D" id="1.10.10.60">
    <property type="entry name" value="Homeodomain-like"/>
    <property type="match status" value="1"/>
</dbReference>
<dbReference type="PANTHER" id="PTHR43280:SF32">
    <property type="entry name" value="TRANSCRIPTIONAL REGULATORY PROTEIN"/>
    <property type="match status" value="1"/>
</dbReference>
<keyword evidence="2" id="KW-0238">DNA-binding</keyword>
<sequence>MNTIENIKAQTIRNYFSAEALEDSFFILENKARDPDNVSKYIVSTDFPIKLDIGIAIVCEAGCLNINIGYSNYKVGKNDFINILADRVFQVIEVSEDFEAKILCLKPSYLEIDNTLHSFNIRNILYEFPHHTLTDSKMKLFYSLFDYCQDIIRDTENIFRKQLIRSVLNTMFLEVCNMLMQKSHSENKTDDIRNEMFTKFMKHVELNFKKDRSIRFYAEKAHLTPKYFSSIIFRLTGKHAKVWIDEYVILEIKALLKSTNLTIQQISYDLNFATPSHFSRYFKHHTGISPNEYRNR</sequence>
<evidence type="ECO:0000313" key="5">
    <source>
        <dbReference type="EMBL" id="TFD93761.1"/>
    </source>
</evidence>
<dbReference type="Proteomes" id="UP000297861">
    <property type="component" value="Unassembled WGS sequence"/>
</dbReference>
<dbReference type="PANTHER" id="PTHR43280">
    <property type="entry name" value="ARAC-FAMILY TRANSCRIPTIONAL REGULATOR"/>
    <property type="match status" value="1"/>
</dbReference>
<protein>
    <submittedName>
        <fullName evidence="5">AraC family transcriptional regulator</fullName>
    </submittedName>
</protein>